<evidence type="ECO:0000256" key="1">
    <source>
        <dbReference type="ARBA" id="ARBA00006089"/>
    </source>
</evidence>
<evidence type="ECO:0000256" key="9">
    <source>
        <dbReference type="SAM" id="MobiDB-lite"/>
    </source>
</evidence>
<reference evidence="11 12" key="1">
    <citation type="journal article" date="2024" name="Commun. Biol.">
        <title>Comparative genomic analysis of thermophilic fungi reveals convergent evolutionary adaptations and gene losses.</title>
        <authorList>
            <person name="Steindorff A.S."/>
            <person name="Aguilar-Pontes M.V."/>
            <person name="Robinson A.J."/>
            <person name="Andreopoulos B."/>
            <person name="LaButti K."/>
            <person name="Kuo A."/>
            <person name="Mondo S."/>
            <person name="Riley R."/>
            <person name="Otillar R."/>
            <person name="Haridas S."/>
            <person name="Lipzen A."/>
            <person name="Grimwood J."/>
            <person name="Schmutz J."/>
            <person name="Clum A."/>
            <person name="Reid I.D."/>
            <person name="Moisan M.C."/>
            <person name="Butler G."/>
            <person name="Nguyen T.T.M."/>
            <person name="Dewar K."/>
            <person name="Conant G."/>
            <person name="Drula E."/>
            <person name="Henrissat B."/>
            <person name="Hansel C."/>
            <person name="Singer S."/>
            <person name="Hutchinson M.I."/>
            <person name="de Vries R.P."/>
            <person name="Natvig D.O."/>
            <person name="Powell A.J."/>
            <person name="Tsang A."/>
            <person name="Grigoriev I.V."/>
        </authorList>
    </citation>
    <scope>NUCLEOTIDE SEQUENCE [LARGE SCALE GENOMIC DNA]</scope>
    <source>
        <strain evidence="11 12">CBS 494.80</strain>
    </source>
</reference>
<dbReference type="EC" id="1.11.1.-" evidence="8"/>
<name>A0ABR4CKF6_9HELO</name>
<keyword evidence="12" id="KW-1185">Reference proteome</keyword>
<dbReference type="SUPFAM" id="SSF48113">
    <property type="entry name" value="Heme-dependent peroxidases"/>
    <property type="match status" value="1"/>
</dbReference>
<keyword evidence="4 8" id="KW-0479">Metal-binding</keyword>
<evidence type="ECO:0000256" key="8">
    <source>
        <dbReference type="RuleBase" id="RU363051"/>
    </source>
</evidence>
<keyword evidence="2 8" id="KW-0575">Peroxidase</keyword>
<dbReference type="InterPro" id="IPR002016">
    <property type="entry name" value="Haem_peroxidase"/>
</dbReference>
<dbReference type="PRINTS" id="PR00458">
    <property type="entry name" value="PEROXIDASE"/>
</dbReference>
<comment type="similarity">
    <text evidence="1 8">Belongs to the peroxidase family. Ligninase subfamily.</text>
</comment>
<keyword evidence="5 8" id="KW-0560">Oxidoreductase</keyword>
<dbReference type="PANTHER" id="PTHR31356:SF66">
    <property type="entry name" value="CATALASE-PEROXIDASE"/>
    <property type="match status" value="1"/>
</dbReference>
<dbReference type="PROSITE" id="PS00436">
    <property type="entry name" value="PEROXIDASE_2"/>
    <property type="match status" value="1"/>
</dbReference>
<dbReference type="PANTHER" id="PTHR31356">
    <property type="entry name" value="THYLAKOID LUMENAL 29 KDA PROTEIN, CHLOROPLASTIC-RELATED"/>
    <property type="match status" value="1"/>
</dbReference>
<evidence type="ECO:0000256" key="7">
    <source>
        <dbReference type="ARBA" id="ARBA00023180"/>
    </source>
</evidence>
<feature type="compositionally biased region" description="Basic and acidic residues" evidence="9">
    <location>
        <begin position="442"/>
        <end position="455"/>
    </location>
</feature>
<dbReference type="PROSITE" id="PS50873">
    <property type="entry name" value="PEROXIDASE_4"/>
    <property type="match status" value="1"/>
</dbReference>
<dbReference type="PRINTS" id="PR00462">
    <property type="entry name" value="LIGNINASE"/>
</dbReference>
<feature type="domain" description="Plant heme peroxidase family profile" evidence="10">
    <location>
        <begin position="219"/>
        <end position="297"/>
    </location>
</feature>
<protein>
    <recommendedName>
        <fullName evidence="8">Peroxidase</fullName>
        <ecNumber evidence="8">1.11.1.-</ecNumber>
    </recommendedName>
</protein>
<dbReference type="InterPro" id="IPR010255">
    <property type="entry name" value="Haem_peroxidase_sf"/>
</dbReference>
<dbReference type="InterPro" id="IPR044831">
    <property type="entry name" value="Ccp1-like"/>
</dbReference>
<evidence type="ECO:0000313" key="11">
    <source>
        <dbReference type="EMBL" id="KAL2070244.1"/>
    </source>
</evidence>
<dbReference type="InterPro" id="IPR019794">
    <property type="entry name" value="Peroxidases_AS"/>
</dbReference>
<dbReference type="Gene3D" id="1.10.520.10">
    <property type="match status" value="1"/>
</dbReference>
<feature type="region of interest" description="Disordered" evidence="9">
    <location>
        <begin position="415"/>
        <end position="470"/>
    </location>
</feature>
<keyword evidence="6" id="KW-0408">Iron</keyword>
<dbReference type="Pfam" id="PF00141">
    <property type="entry name" value="peroxidase"/>
    <property type="match status" value="1"/>
</dbReference>
<evidence type="ECO:0000256" key="6">
    <source>
        <dbReference type="ARBA" id="ARBA00023004"/>
    </source>
</evidence>
<evidence type="ECO:0000256" key="5">
    <source>
        <dbReference type="ARBA" id="ARBA00023002"/>
    </source>
</evidence>
<evidence type="ECO:0000259" key="10">
    <source>
        <dbReference type="PROSITE" id="PS50873"/>
    </source>
</evidence>
<dbReference type="Proteomes" id="UP001595075">
    <property type="component" value="Unassembled WGS sequence"/>
</dbReference>
<evidence type="ECO:0000256" key="3">
    <source>
        <dbReference type="ARBA" id="ARBA00022617"/>
    </source>
</evidence>
<evidence type="ECO:0000313" key="12">
    <source>
        <dbReference type="Proteomes" id="UP001595075"/>
    </source>
</evidence>
<evidence type="ECO:0000256" key="2">
    <source>
        <dbReference type="ARBA" id="ARBA00022559"/>
    </source>
</evidence>
<keyword evidence="3" id="KW-0349">Heme</keyword>
<keyword evidence="7" id="KW-0325">Glycoprotein</keyword>
<dbReference type="InterPro" id="IPR001621">
    <property type="entry name" value="Ligninase"/>
</dbReference>
<feature type="compositionally biased region" description="Polar residues" evidence="9">
    <location>
        <begin position="430"/>
        <end position="441"/>
    </location>
</feature>
<keyword evidence="8" id="KW-0106">Calcium</keyword>
<organism evidence="11 12">
    <name type="scientific">Oculimacula yallundae</name>
    <dbReference type="NCBI Taxonomy" id="86028"/>
    <lineage>
        <taxon>Eukaryota</taxon>
        <taxon>Fungi</taxon>
        <taxon>Dikarya</taxon>
        <taxon>Ascomycota</taxon>
        <taxon>Pezizomycotina</taxon>
        <taxon>Leotiomycetes</taxon>
        <taxon>Helotiales</taxon>
        <taxon>Ploettnerulaceae</taxon>
        <taxon>Oculimacula</taxon>
    </lineage>
</organism>
<proteinExistence type="inferred from homology"/>
<gene>
    <name evidence="11" type="ORF">VTL71DRAFT_13270</name>
</gene>
<comment type="cofactor">
    <cofactor evidence="8">
        <name>Ca(2+)</name>
        <dbReference type="ChEBI" id="CHEBI:29108"/>
    </cofactor>
    <text evidence="8">Binds 2 calcium ions per subunit.</text>
</comment>
<evidence type="ECO:0000256" key="4">
    <source>
        <dbReference type="ARBA" id="ARBA00022723"/>
    </source>
</evidence>
<dbReference type="Gene3D" id="1.10.420.10">
    <property type="entry name" value="Peroxidase, domain 2"/>
    <property type="match status" value="1"/>
</dbReference>
<accession>A0ABR4CKF6</accession>
<dbReference type="EMBL" id="JAZHXI010000006">
    <property type="protein sequence ID" value="KAL2070244.1"/>
    <property type="molecule type" value="Genomic_DNA"/>
</dbReference>
<sequence length="470" mass="51760">MMCQLWQCDQANLITVYLDRLQSELSISEIISTVLTTLPGMKTALLLLHFMVASPLLAWPGVSQILSARQDGIFGDDSLELLGDLRPERGGPKSPVGWVIWGILTGSTEPQGFTEWQGGLSSPSSQKCITDTCCIWRHIALDMEKLFRGQSGRCTKYARAAIRLGFHDAGTWSKFDEDYGGADGSIILANELGRPENNGLQEIGAVTLSWYRQYRSFGIGMADLIQMGANVATVVCPLGPRVRTFVGRQDSLRPAPDNLLRSVFADADSLIQLFENKTIRAHGLTALVGAHTTSQQHFVDPSRAGDPQDMTPGIWDVGFYSQTTGSAPPRVFRFPSDVKLSLHPRIASEWSQFAAGQKHWNEDYAREYVRLSLLGVSNINGLVECTHVLPAQTLKTIISDDRVVLNKWLNGSGRMKKPEKAELQVRSPAASLQTGPGLQTDQGHETPRERPDRGCPRPKPLYHGDNPSPE</sequence>
<comment type="caution">
    <text evidence="11">The sequence shown here is derived from an EMBL/GenBank/DDBJ whole genome shotgun (WGS) entry which is preliminary data.</text>
</comment>